<feature type="transmembrane region" description="Helical" evidence="7">
    <location>
        <begin position="227"/>
        <end position="248"/>
    </location>
</feature>
<evidence type="ECO:0000256" key="4">
    <source>
        <dbReference type="ARBA" id="ARBA00023136"/>
    </source>
</evidence>
<evidence type="ECO:0000256" key="6">
    <source>
        <dbReference type="SAM" id="MobiDB-lite"/>
    </source>
</evidence>
<evidence type="ECO:0000259" key="8">
    <source>
        <dbReference type="Pfam" id="PF20684"/>
    </source>
</evidence>
<evidence type="ECO:0000256" key="5">
    <source>
        <dbReference type="ARBA" id="ARBA00038359"/>
    </source>
</evidence>
<dbReference type="OrthoDB" id="10017208at2759"/>
<feature type="transmembrane region" description="Helical" evidence="7">
    <location>
        <begin position="107"/>
        <end position="132"/>
    </location>
</feature>
<feature type="transmembrane region" description="Helical" evidence="7">
    <location>
        <begin position="33"/>
        <end position="54"/>
    </location>
</feature>
<feature type="transmembrane region" description="Helical" evidence="7">
    <location>
        <begin position="260"/>
        <end position="280"/>
    </location>
</feature>
<reference evidence="9 10" key="1">
    <citation type="journal article" date="2018" name="BMC Genomics">
        <title>Comparative genome analyses reveal sequence features reflecting distinct modes of host-adaptation between dicot and monocot powdery mildew.</title>
        <authorList>
            <person name="Wu Y."/>
            <person name="Ma X."/>
            <person name="Pan Z."/>
            <person name="Kale S.D."/>
            <person name="Song Y."/>
            <person name="King H."/>
            <person name="Zhang Q."/>
            <person name="Presley C."/>
            <person name="Deng X."/>
            <person name="Wei C.I."/>
            <person name="Xiao S."/>
        </authorList>
    </citation>
    <scope>NUCLEOTIDE SEQUENCE [LARGE SCALE GENOMIC DNA]</scope>
    <source>
        <strain evidence="9">UCSC1</strain>
    </source>
</reference>
<evidence type="ECO:0000313" key="10">
    <source>
        <dbReference type="Proteomes" id="UP000285405"/>
    </source>
</evidence>
<keyword evidence="2 7" id="KW-0812">Transmembrane</keyword>
<dbReference type="PANTHER" id="PTHR33048:SF151">
    <property type="entry name" value="INTEGRAL MEMBRANE PROTEIN"/>
    <property type="match status" value="1"/>
</dbReference>
<dbReference type="Pfam" id="PF20684">
    <property type="entry name" value="Fung_rhodopsin"/>
    <property type="match status" value="1"/>
</dbReference>
<proteinExistence type="inferred from homology"/>
<evidence type="ECO:0000256" key="3">
    <source>
        <dbReference type="ARBA" id="ARBA00022989"/>
    </source>
</evidence>
<comment type="caution">
    <text evidence="9">The sequence shown here is derived from an EMBL/GenBank/DDBJ whole genome shotgun (WGS) entry which is preliminary data.</text>
</comment>
<dbReference type="Proteomes" id="UP000285405">
    <property type="component" value="Unassembled WGS sequence"/>
</dbReference>
<evidence type="ECO:0000256" key="7">
    <source>
        <dbReference type="SAM" id="Phobius"/>
    </source>
</evidence>
<feature type="region of interest" description="Disordered" evidence="6">
    <location>
        <begin position="310"/>
        <end position="333"/>
    </location>
</feature>
<keyword evidence="3 7" id="KW-1133">Transmembrane helix</keyword>
<feature type="transmembrane region" description="Helical" evidence="7">
    <location>
        <begin position="144"/>
        <end position="165"/>
    </location>
</feature>
<comment type="subcellular location">
    <subcellularLocation>
        <location evidence="1">Membrane</location>
        <topology evidence="1">Multi-pass membrane protein</topology>
    </subcellularLocation>
</comment>
<feature type="transmembrane region" description="Helical" evidence="7">
    <location>
        <begin position="185"/>
        <end position="206"/>
    </location>
</feature>
<sequence>MDSISDPRLAAFIALQVEISAKQNLSQDIRQKTRLTCCISASISLVFVVLRFWARFRRAFGYGNDDWIIAVSFIFLLGNLGCVLALIENGVGLHSGALTLSHMTAIAKILVLNECLYVTNINLIKLSVLAMYYRFFPLRQMRKYGLIIAWISITWNLSLILLALLQCTPFKKTYEPWVEGRCIDLKATFLGISVPSIMTDIAILSLPLPHVWKLQTKIWQKISLTAIFMLGSFVVFASIFRFIIYMRYEPNDFSYTGAPGLSWNMIELSSSIVSACLPTLGPFMRKFFKKIGLSTSSGANIQTKSGNKIEEANSRNYHTTSSENINSKEVAYS</sequence>
<dbReference type="AlphaFoldDB" id="A0A420J0J7"/>
<protein>
    <submittedName>
        <fullName evidence="9">Satratoxin biosynthesis SC1 cluster protein 4</fullName>
    </submittedName>
</protein>
<evidence type="ECO:0000256" key="1">
    <source>
        <dbReference type="ARBA" id="ARBA00004141"/>
    </source>
</evidence>
<feature type="domain" description="Rhodopsin" evidence="8">
    <location>
        <begin position="50"/>
        <end position="285"/>
    </location>
</feature>
<dbReference type="InterPro" id="IPR052337">
    <property type="entry name" value="SAT4-like"/>
</dbReference>
<dbReference type="EMBL" id="MCBR01003745">
    <property type="protein sequence ID" value="RKF80337.1"/>
    <property type="molecule type" value="Genomic_DNA"/>
</dbReference>
<organism evidence="9 10">
    <name type="scientific">Golovinomyces cichoracearum</name>
    <dbReference type="NCBI Taxonomy" id="62708"/>
    <lineage>
        <taxon>Eukaryota</taxon>
        <taxon>Fungi</taxon>
        <taxon>Dikarya</taxon>
        <taxon>Ascomycota</taxon>
        <taxon>Pezizomycotina</taxon>
        <taxon>Leotiomycetes</taxon>
        <taxon>Erysiphales</taxon>
        <taxon>Erysiphaceae</taxon>
        <taxon>Golovinomyces</taxon>
    </lineage>
</organism>
<dbReference type="GO" id="GO:0016020">
    <property type="term" value="C:membrane"/>
    <property type="evidence" value="ECO:0007669"/>
    <property type="project" value="UniProtKB-SubCell"/>
</dbReference>
<evidence type="ECO:0000256" key="2">
    <source>
        <dbReference type="ARBA" id="ARBA00022692"/>
    </source>
</evidence>
<comment type="similarity">
    <text evidence="5">Belongs to the SAT4 family.</text>
</comment>
<evidence type="ECO:0000313" key="9">
    <source>
        <dbReference type="EMBL" id="RKF80337.1"/>
    </source>
</evidence>
<keyword evidence="4 7" id="KW-0472">Membrane</keyword>
<name>A0A420J0J7_9PEZI</name>
<dbReference type="InterPro" id="IPR049326">
    <property type="entry name" value="Rhodopsin_dom_fungi"/>
</dbReference>
<feature type="compositionally biased region" description="Polar residues" evidence="6">
    <location>
        <begin position="314"/>
        <end position="327"/>
    </location>
</feature>
<feature type="transmembrane region" description="Helical" evidence="7">
    <location>
        <begin position="66"/>
        <end position="87"/>
    </location>
</feature>
<dbReference type="PANTHER" id="PTHR33048">
    <property type="entry name" value="PTH11-LIKE INTEGRAL MEMBRANE PROTEIN (AFU_ORTHOLOGUE AFUA_5G11245)"/>
    <property type="match status" value="1"/>
</dbReference>
<accession>A0A420J0J7</accession>
<gene>
    <name evidence="9" type="ORF">GcC1_037030</name>
</gene>